<dbReference type="InterPro" id="IPR019965">
    <property type="entry name" value="PPOX_F420-dep_Rv2061_put"/>
</dbReference>
<dbReference type="EMBL" id="CAFBPN010000009">
    <property type="protein sequence ID" value="CAB5012149.1"/>
    <property type="molecule type" value="Genomic_DNA"/>
</dbReference>
<proteinExistence type="predicted"/>
<protein>
    <submittedName>
        <fullName evidence="2">Unannotated protein</fullName>
    </submittedName>
</protein>
<name>A0A6J7UGE6_9ZZZZ</name>
<accession>A0A6J7UGE6</accession>
<evidence type="ECO:0000313" key="1">
    <source>
        <dbReference type="EMBL" id="CAB5012149.1"/>
    </source>
</evidence>
<sequence length="137" mass="15140">MSTTGHIGNEKYVSFTSVKRNGEEVSLPVWIVQLSPSEVAFTSEGNAWKVKRVRANAHVSLQPCDFRGRVLEGSTKVHGTARVVTPQENPQDLATVEKAVKKKYGIVARFVNVSSFLKGVFRRQESNDAAIIVRLSL</sequence>
<dbReference type="SUPFAM" id="SSF50475">
    <property type="entry name" value="FMN-binding split barrel"/>
    <property type="match status" value="1"/>
</dbReference>
<dbReference type="AlphaFoldDB" id="A0A6J7UGE6"/>
<organism evidence="2">
    <name type="scientific">freshwater metagenome</name>
    <dbReference type="NCBI Taxonomy" id="449393"/>
    <lineage>
        <taxon>unclassified sequences</taxon>
        <taxon>metagenomes</taxon>
        <taxon>ecological metagenomes</taxon>
    </lineage>
</organism>
<dbReference type="InterPro" id="IPR012349">
    <property type="entry name" value="Split_barrel_FMN-bd"/>
</dbReference>
<dbReference type="Gene3D" id="2.30.110.10">
    <property type="entry name" value="Electron Transport, Fmn-binding Protein, Chain A"/>
    <property type="match status" value="1"/>
</dbReference>
<dbReference type="NCBIfam" id="TIGR03666">
    <property type="entry name" value="Rv2061_F420"/>
    <property type="match status" value="1"/>
</dbReference>
<dbReference type="EMBL" id="CAFBQU010000010">
    <property type="protein sequence ID" value="CAB5063448.1"/>
    <property type="molecule type" value="Genomic_DNA"/>
</dbReference>
<reference evidence="2" key="1">
    <citation type="submission" date="2020-05" db="EMBL/GenBank/DDBJ databases">
        <authorList>
            <person name="Chiriac C."/>
            <person name="Salcher M."/>
            <person name="Ghai R."/>
            <person name="Kavagutti S V."/>
        </authorList>
    </citation>
    <scope>NUCLEOTIDE SEQUENCE</scope>
</reference>
<evidence type="ECO:0000313" key="2">
    <source>
        <dbReference type="EMBL" id="CAB5063448.1"/>
    </source>
</evidence>
<gene>
    <name evidence="1" type="ORF">UFOPK4098_00355</name>
    <name evidence="2" type="ORF">UFOPK4347_00595</name>
</gene>